<dbReference type="GO" id="GO:0016853">
    <property type="term" value="F:isomerase activity"/>
    <property type="evidence" value="ECO:0007669"/>
    <property type="project" value="UniProtKB-KW"/>
</dbReference>
<protein>
    <submittedName>
        <fullName evidence="3">Peptidylprolyl isomerase</fullName>
    </submittedName>
</protein>
<dbReference type="PANTHER" id="PTHR47637:SF1">
    <property type="entry name" value="CHAPERONE SURA"/>
    <property type="match status" value="1"/>
</dbReference>
<dbReference type="Proteomes" id="UP000666240">
    <property type="component" value="Unassembled WGS sequence"/>
</dbReference>
<comment type="caution">
    <text evidence="3">The sequence shown here is derived from an EMBL/GenBank/DDBJ whole genome shotgun (WGS) entry which is preliminary data.</text>
</comment>
<dbReference type="AlphaFoldDB" id="A0A8J7RKP6"/>
<dbReference type="PANTHER" id="PTHR47637">
    <property type="entry name" value="CHAPERONE SURA"/>
    <property type="match status" value="1"/>
</dbReference>
<dbReference type="EMBL" id="JAGIYY010000002">
    <property type="protein sequence ID" value="MBP0439011.1"/>
    <property type="molecule type" value="Genomic_DNA"/>
</dbReference>
<proteinExistence type="predicted"/>
<feature type="chain" id="PRO_5035320006" evidence="2">
    <location>
        <begin position="33"/>
        <end position="308"/>
    </location>
</feature>
<evidence type="ECO:0000313" key="3">
    <source>
        <dbReference type="EMBL" id="MBP0439011.1"/>
    </source>
</evidence>
<evidence type="ECO:0000313" key="4">
    <source>
        <dbReference type="Proteomes" id="UP000666240"/>
    </source>
</evidence>
<dbReference type="InterPro" id="IPR050280">
    <property type="entry name" value="OMP_Chaperone_SurA"/>
</dbReference>
<dbReference type="Pfam" id="PF13624">
    <property type="entry name" value="SurA_N_3"/>
    <property type="match status" value="1"/>
</dbReference>
<dbReference type="InterPro" id="IPR027304">
    <property type="entry name" value="Trigger_fact/SurA_dom_sf"/>
</dbReference>
<organism evidence="3 4">
    <name type="scientific">Tianweitania sediminis</name>
    <dbReference type="NCBI Taxonomy" id="1502156"/>
    <lineage>
        <taxon>Bacteria</taxon>
        <taxon>Pseudomonadati</taxon>
        <taxon>Pseudomonadota</taxon>
        <taxon>Alphaproteobacteria</taxon>
        <taxon>Hyphomicrobiales</taxon>
        <taxon>Phyllobacteriaceae</taxon>
        <taxon>Tianweitania</taxon>
    </lineage>
</organism>
<dbReference type="SUPFAM" id="SSF109998">
    <property type="entry name" value="Triger factor/SurA peptide-binding domain-like"/>
    <property type="match status" value="1"/>
</dbReference>
<dbReference type="Gene3D" id="1.10.4030.10">
    <property type="entry name" value="Porin chaperone SurA, peptide-binding domain"/>
    <property type="match status" value="1"/>
</dbReference>
<keyword evidence="4" id="KW-1185">Reference proteome</keyword>
<keyword evidence="3" id="KW-0413">Isomerase</keyword>
<evidence type="ECO:0000256" key="1">
    <source>
        <dbReference type="ARBA" id="ARBA00022729"/>
    </source>
</evidence>
<feature type="signal peptide" evidence="2">
    <location>
        <begin position="1"/>
        <end position="32"/>
    </location>
</feature>
<evidence type="ECO:0000256" key="2">
    <source>
        <dbReference type="SAM" id="SignalP"/>
    </source>
</evidence>
<dbReference type="RefSeq" id="WP_209335004.1">
    <property type="nucleotide sequence ID" value="NZ_JAGIYY010000002.1"/>
</dbReference>
<keyword evidence="1 2" id="KW-0732">Signal</keyword>
<sequence length="308" mass="34565">MKTIITKLAVSSALAVTLLTGTMAVLPQPAAASEIRYVVNKEAVTSYDIERRAAFLRLQRRDPSDAADSMIEQTLRKQEIARQRIAISDTQVDDAYKRFTDSNKLTTAQMDQILNQSGVTKSHFREFMRVQIGWGQAIARRSRSDNRMSEQDVVQRMMKEGRKPSATEYLLQQVIFVVPAAERGAKLAQRKREAEAMRARFNSCDNTRSFAKGLLDVTVRDLGRVLEPELPPDWSEQIKSTKTGGATAVRETDRGVEFIGICSQREVSNDRVARMVFGAEDASKDGAGEDISKTYTDELRKNAQIVKR</sequence>
<gene>
    <name evidence="3" type="ORF">J5Y06_10145</name>
</gene>
<accession>A0A8J7RKP6</accession>
<name>A0A8J7RKP6_9HYPH</name>
<reference evidence="3" key="1">
    <citation type="submission" date="2021-03" db="EMBL/GenBank/DDBJ databases">
        <title>Genome sequencing and assembly of Tianweitania sediminis.</title>
        <authorList>
            <person name="Chhetri G."/>
        </authorList>
    </citation>
    <scope>NUCLEOTIDE SEQUENCE</scope>
    <source>
        <strain evidence="3">Z8</strain>
    </source>
</reference>